<dbReference type="AlphaFoldDB" id="A0AAE3ADP3"/>
<dbReference type="InterPro" id="IPR022029">
    <property type="entry name" value="YoaR-like_PG-bd"/>
</dbReference>
<reference evidence="5" key="1">
    <citation type="submission" date="2021-10" db="EMBL/GenBank/DDBJ databases">
        <title>Anaerobic single-cell dispensing facilitates the cultivation of human gut bacteria.</title>
        <authorList>
            <person name="Afrizal A."/>
        </authorList>
    </citation>
    <scope>NUCLEOTIDE SEQUENCE</scope>
    <source>
        <strain evidence="5">CLA-AA-H272</strain>
    </source>
</reference>
<dbReference type="Gene3D" id="2.20.230.10">
    <property type="entry name" value="Resuscitation-promoting factor rpfb"/>
    <property type="match status" value="1"/>
</dbReference>
<evidence type="ECO:0000256" key="1">
    <source>
        <dbReference type="ARBA" id="ARBA00022729"/>
    </source>
</evidence>
<dbReference type="SMART" id="SM01208">
    <property type="entry name" value="G5"/>
    <property type="match status" value="1"/>
</dbReference>
<name>A0AAE3ADP3_9FIRM</name>
<feature type="compositionally biased region" description="Basic and acidic residues" evidence="2">
    <location>
        <begin position="517"/>
        <end position="537"/>
    </location>
</feature>
<comment type="caution">
    <text evidence="5">The sequence shown here is derived from an EMBL/GenBank/DDBJ whole genome shotgun (WGS) entry which is preliminary data.</text>
</comment>
<keyword evidence="6" id="KW-1185">Reference proteome</keyword>
<dbReference type="Pfam" id="PF12229">
    <property type="entry name" value="PG_binding_4"/>
    <property type="match status" value="1"/>
</dbReference>
<keyword evidence="1" id="KW-0732">Signal</keyword>
<organism evidence="5 6">
    <name type="scientific">Brotocaccenecus cirricatena</name>
    <dbReference type="NCBI Taxonomy" id="3064195"/>
    <lineage>
        <taxon>Bacteria</taxon>
        <taxon>Bacillati</taxon>
        <taxon>Bacillota</taxon>
        <taxon>Clostridia</taxon>
        <taxon>Eubacteriales</taxon>
        <taxon>Oscillospiraceae</taxon>
        <taxon>Brotocaccenecus</taxon>
    </lineage>
</organism>
<evidence type="ECO:0000313" key="5">
    <source>
        <dbReference type="EMBL" id="MCC2129389.1"/>
    </source>
</evidence>
<gene>
    <name evidence="5" type="ORF">LKD37_07655</name>
</gene>
<feature type="domain" description="G5" evidence="4">
    <location>
        <begin position="450"/>
        <end position="530"/>
    </location>
</feature>
<dbReference type="EMBL" id="JAJEPW010000018">
    <property type="protein sequence ID" value="MCC2129389.1"/>
    <property type="molecule type" value="Genomic_DNA"/>
</dbReference>
<proteinExistence type="predicted"/>
<evidence type="ECO:0000313" key="6">
    <source>
        <dbReference type="Proteomes" id="UP001199319"/>
    </source>
</evidence>
<accession>A0AAE3ADP3</accession>
<feature type="transmembrane region" description="Helical" evidence="3">
    <location>
        <begin position="21"/>
        <end position="46"/>
    </location>
</feature>
<keyword evidence="3" id="KW-0472">Membrane</keyword>
<keyword evidence="3" id="KW-1133">Transmembrane helix</keyword>
<dbReference type="PROSITE" id="PS51109">
    <property type="entry name" value="G5"/>
    <property type="match status" value="1"/>
</dbReference>
<sequence length="568" mass="61102">MEQTNQKPLQKEKKPRSPGRTAGLIAGIAVGVLAAAYIAVCAVAAAGGTTLRGTRVLGVDVGGLTAQQVRDKWQREGDAACRKETIDLTLEDQVIGTVNLTELGVSVTPQEAAQAAWNAAHGGNFFVNGYHLIRSWFGDTQAQVQWDLDAGQLSQRAESLSRELSLDPVDGAYRMEEGKGDGFYVTKAADGRTIDGDKLARALHQAVTTRCMDPIPCVSTITQGKPLDLAALEQEIGGQGKNASYDRSTGQVVEGRIGVTFDVAGAEKLVEDAQPGQEIVIPAQITYPTVTKAELEKVLFRDVLGQYTSYVSGTSDRIFNVRKAAGNISGSVVNSGENFSYNNAVGPTTKEAGFKIGTAYVGGKAVPSYGGGVCQVSSTLYYSALLANLKIVSRACHMYAQDYVPSGCDATVFWPYLDFVLQNNTDYPIKIVTYWYNNNVTVKIFGTKTDSSFVKITSKTVSTTPWKTIYKEVDSLAPGAERVTQYPITGFTVQTWRNVYDGNGNLISSSFEAESNYDSRDKIVEVGKQEPQPEPKPDPTPTPEPEPTPDPEPEPTPDPAPDPAEPGT</sequence>
<dbReference type="Proteomes" id="UP001199319">
    <property type="component" value="Unassembled WGS sequence"/>
</dbReference>
<dbReference type="RefSeq" id="WP_302928670.1">
    <property type="nucleotide sequence ID" value="NZ_JAJEPW010000018.1"/>
</dbReference>
<protein>
    <submittedName>
        <fullName evidence="5">VanW family protein</fullName>
    </submittedName>
</protein>
<dbReference type="PANTHER" id="PTHR35788">
    <property type="entry name" value="EXPORTED PROTEIN-RELATED"/>
    <property type="match status" value="1"/>
</dbReference>
<dbReference type="InterPro" id="IPR007391">
    <property type="entry name" value="Vancomycin_resist_VanW"/>
</dbReference>
<keyword evidence="3" id="KW-0812">Transmembrane</keyword>
<evidence type="ECO:0000259" key="4">
    <source>
        <dbReference type="PROSITE" id="PS51109"/>
    </source>
</evidence>
<dbReference type="Pfam" id="PF07501">
    <property type="entry name" value="G5"/>
    <property type="match status" value="1"/>
</dbReference>
<feature type="region of interest" description="Disordered" evidence="2">
    <location>
        <begin position="517"/>
        <end position="568"/>
    </location>
</feature>
<dbReference type="PANTHER" id="PTHR35788:SF1">
    <property type="entry name" value="EXPORTED PROTEIN"/>
    <property type="match status" value="1"/>
</dbReference>
<dbReference type="InterPro" id="IPR052913">
    <property type="entry name" value="Glycopeptide_resist_protein"/>
</dbReference>
<evidence type="ECO:0000256" key="3">
    <source>
        <dbReference type="SAM" id="Phobius"/>
    </source>
</evidence>
<dbReference type="InterPro" id="IPR011098">
    <property type="entry name" value="G5_dom"/>
</dbReference>
<feature type="compositionally biased region" description="Pro residues" evidence="2">
    <location>
        <begin position="556"/>
        <end position="568"/>
    </location>
</feature>
<dbReference type="Pfam" id="PF04294">
    <property type="entry name" value="VanW"/>
    <property type="match status" value="1"/>
</dbReference>
<evidence type="ECO:0000256" key="2">
    <source>
        <dbReference type="SAM" id="MobiDB-lite"/>
    </source>
</evidence>